<feature type="chain" id="PRO_5029619024" evidence="4">
    <location>
        <begin position="24"/>
        <end position="419"/>
    </location>
</feature>
<sequence>MLKHPQSLVGIFVLLLSCLVSQAATFTVDINKGTPSIKETLAHASAGDTVLVEPGVYREHTIIIKKPVTLIGIDFPVFDANNEKVEILIIGSDSVHVSGFIFRNVSVSYMNDLAALKVKHVKYGSIVNNKFENCFFGIYLEYAQHYLLKGNTVTGAFKNEAAAGNAIHVWKAKHITIEDNVLSKHRDGIYFEFVDSSYISNNRSFNNIRYGLHFMFSNTDVYSHNVFKHNGSGVAVMFSHRVQMIQNTFEENKGGASYGLLLKEISDGSISQNIFLRNTIGIMAEGANRLLLSENQFTLNGTAIDMKGNSLDNIIERNNFLANTFEIVTNSNHNINKYDSNYWSMYSGYDLNRDGIGDLPYRPVNLFARITNEIPSATLMLHSFFVNMLDATERLFPDLIPAELVDENPMMKPYIYDFN</sequence>
<feature type="signal peptide" evidence="4">
    <location>
        <begin position="1"/>
        <end position="23"/>
    </location>
</feature>
<dbReference type="InterPro" id="IPR022441">
    <property type="entry name" value="Para_beta_helix_rpt-2"/>
</dbReference>
<dbReference type="NCBIfam" id="TIGR03804">
    <property type="entry name" value="para_beta_helix"/>
    <property type="match status" value="1"/>
</dbReference>
<dbReference type="RefSeq" id="WP_163285304.1">
    <property type="nucleotide sequence ID" value="NZ_JAAGVY010000017.1"/>
</dbReference>
<dbReference type="InterPro" id="IPR051550">
    <property type="entry name" value="SCF-Subunits/Alg-Epimerases"/>
</dbReference>
<dbReference type="SUPFAM" id="SSF51126">
    <property type="entry name" value="Pectin lyase-like"/>
    <property type="match status" value="1"/>
</dbReference>
<dbReference type="Gene3D" id="2.160.20.10">
    <property type="entry name" value="Single-stranded right-handed beta-helix, Pectin lyase-like"/>
    <property type="match status" value="1"/>
</dbReference>
<reference evidence="6 7" key="1">
    <citation type="submission" date="2020-02" db="EMBL/GenBank/DDBJ databases">
        <title>Out from the shadows clarifying the taxonomy of the family Cryomorphaceae and related taxa by utilizing the GTDB taxonomic framework.</title>
        <authorList>
            <person name="Bowman J.P."/>
        </authorList>
    </citation>
    <scope>NUCLEOTIDE SEQUENCE [LARGE SCALE GENOMIC DNA]</scope>
    <source>
        <strain evidence="6 7">QSSC 1-22</strain>
    </source>
</reference>
<dbReference type="PANTHER" id="PTHR22990">
    <property type="entry name" value="F-BOX ONLY PROTEIN"/>
    <property type="match status" value="1"/>
</dbReference>
<dbReference type="PANTHER" id="PTHR22990:SF15">
    <property type="entry name" value="F-BOX ONLY PROTEIN 10"/>
    <property type="match status" value="1"/>
</dbReference>
<keyword evidence="3" id="KW-0833">Ubl conjugation pathway</keyword>
<proteinExistence type="predicted"/>
<dbReference type="NCBIfam" id="TIGR04247">
    <property type="entry name" value="NosD_copper_fam"/>
    <property type="match status" value="1"/>
</dbReference>
<feature type="domain" description="Periplasmic copper-binding protein NosD beta helix" evidence="5">
    <location>
        <begin position="163"/>
        <end position="348"/>
    </location>
</feature>
<evidence type="ECO:0000256" key="1">
    <source>
        <dbReference type="ARBA" id="ARBA00004906"/>
    </source>
</evidence>
<evidence type="ECO:0000256" key="4">
    <source>
        <dbReference type="SAM" id="SignalP"/>
    </source>
</evidence>
<keyword evidence="4" id="KW-0732">Signal</keyword>
<organism evidence="6 7">
    <name type="scientific">Cryomorpha ignava</name>
    <dbReference type="NCBI Taxonomy" id="101383"/>
    <lineage>
        <taxon>Bacteria</taxon>
        <taxon>Pseudomonadati</taxon>
        <taxon>Bacteroidota</taxon>
        <taxon>Flavobacteriia</taxon>
        <taxon>Flavobacteriales</taxon>
        <taxon>Cryomorphaceae</taxon>
        <taxon>Cryomorpha</taxon>
    </lineage>
</organism>
<dbReference type="EMBL" id="JAAGVY010000017">
    <property type="protein sequence ID" value="NEN23911.1"/>
    <property type="molecule type" value="Genomic_DNA"/>
</dbReference>
<evidence type="ECO:0000256" key="3">
    <source>
        <dbReference type="ARBA" id="ARBA00022786"/>
    </source>
</evidence>
<dbReference type="Proteomes" id="UP000486602">
    <property type="component" value="Unassembled WGS sequence"/>
</dbReference>
<keyword evidence="2" id="KW-0677">Repeat</keyword>
<dbReference type="AlphaFoldDB" id="A0A7K3WS74"/>
<accession>A0A7K3WS74</accession>
<evidence type="ECO:0000313" key="6">
    <source>
        <dbReference type="EMBL" id="NEN23911.1"/>
    </source>
</evidence>
<dbReference type="InterPro" id="IPR011050">
    <property type="entry name" value="Pectin_lyase_fold/virulence"/>
</dbReference>
<name>A0A7K3WS74_9FLAO</name>
<gene>
    <name evidence="6" type="primary">nosD</name>
    <name evidence="6" type="ORF">G3O08_10415</name>
</gene>
<evidence type="ECO:0000256" key="2">
    <source>
        <dbReference type="ARBA" id="ARBA00022737"/>
    </source>
</evidence>
<evidence type="ECO:0000259" key="5">
    <source>
        <dbReference type="Pfam" id="PF05048"/>
    </source>
</evidence>
<dbReference type="Pfam" id="PF05048">
    <property type="entry name" value="NosD"/>
    <property type="match status" value="1"/>
</dbReference>
<dbReference type="InterPro" id="IPR012334">
    <property type="entry name" value="Pectin_lyas_fold"/>
</dbReference>
<evidence type="ECO:0000313" key="7">
    <source>
        <dbReference type="Proteomes" id="UP000486602"/>
    </source>
</evidence>
<dbReference type="InterPro" id="IPR006626">
    <property type="entry name" value="PbH1"/>
</dbReference>
<keyword evidence="7" id="KW-1185">Reference proteome</keyword>
<protein>
    <submittedName>
        <fullName evidence="6">Nitrous oxide reductase family maturation protein NosD</fullName>
    </submittedName>
</protein>
<dbReference type="SMART" id="SM00710">
    <property type="entry name" value="PbH1"/>
    <property type="match status" value="9"/>
</dbReference>
<comment type="caution">
    <text evidence="6">The sequence shown here is derived from an EMBL/GenBank/DDBJ whole genome shotgun (WGS) entry which is preliminary data.</text>
</comment>
<dbReference type="PROSITE" id="PS51257">
    <property type="entry name" value="PROKAR_LIPOPROTEIN"/>
    <property type="match status" value="1"/>
</dbReference>
<comment type="pathway">
    <text evidence="1">Protein modification; protein ubiquitination.</text>
</comment>
<dbReference type="InterPro" id="IPR007742">
    <property type="entry name" value="NosD_dom"/>
</dbReference>
<dbReference type="InterPro" id="IPR026464">
    <property type="entry name" value="NosD_copper_fam"/>
</dbReference>